<evidence type="ECO:0000313" key="2">
    <source>
        <dbReference type="EMBL" id="ACG46024.1"/>
    </source>
</evidence>
<organism evidence="2">
    <name type="scientific">Zea mays</name>
    <name type="common">Maize</name>
    <dbReference type="NCBI Taxonomy" id="4577"/>
    <lineage>
        <taxon>Eukaryota</taxon>
        <taxon>Viridiplantae</taxon>
        <taxon>Streptophyta</taxon>
        <taxon>Embryophyta</taxon>
        <taxon>Tracheophyta</taxon>
        <taxon>Spermatophyta</taxon>
        <taxon>Magnoliopsida</taxon>
        <taxon>Liliopsida</taxon>
        <taxon>Poales</taxon>
        <taxon>Poaceae</taxon>
        <taxon>PACMAD clade</taxon>
        <taxon>Panicoideae</taxon>
        <taxon>Andropogonodae</taxon>
        <taxon>Andropogoneae</taxon>
        <taxon>Tripsacinae</taxon>
        <taxon>Zea</taxon>
    </lineage>
</organism>
<keyword evidence="1" id="KW-0732">Signal</keyword>
<feature type="chain" id="PRO_5002850601" evidence="1">
    <location>
        <begin position="17"/>
        <end position="35"/>
    </location>
</feature>
<dbReference type="AlphaFoldDB" id="B6U9J1"/>
<reference evidence="2" key="1">
    <citation type="journal article" date="2009" name="Plant Mol. Biol.">
        <title>Insights into corn genes derived from large-scale cDNA sequencing.</title>
        <authorList>
            <person name="Alexandrov N.N."/>
            <person name="Brover V.V."/>
            <person name="Freidin S."/>
            <person name="Troukhan M.E."/>
            <person name="Tatarinova T.V."/>
            <person name="Zhang H."/>
            <person name="Swaller T.J."/>
            <person name="Lu Y.P."/>
            <person name="Bouck J."/>
            <person name="Flavell R.B."/>
            <person name="Feldmann K.A."/>
        </authorList>
    </citation>
    <scope>NUCLEOTIDE SEQUENCE</scope>
</reference>
<feature type="signal peptide" evidence="1">
    <location>
        <begin position="1"/>
        <end position="16"/>
    </location>
</feature>
<dbReference type="EMBL" id="EU973906">
    <property type="protein sequence ID" value="ACG46024.1"/>
    <property type="molecule type" value="mRNA"/>
</dbReference>
<proteinExistence type="evidence at transcript level"/>
<protein>
    <submittedName>
        <fullName evidence="2">Uncharacterized protein</fullName>
    </submittedName>
</protein>
<name>B6U9J1_MAIZE</name>
<accession>B6U9J1</accession>
<evidence type="ECO:0000256" key="1">
    <source>
        <dbReference type="SAM" id="SignalP"/>
    </source>
</evidence>
<sequence>MFMLPLLKCIFSIACSAPICCFNVDLKEELVVVGF</sequence>